<protein>
    <recommendedName>
        <fullName evidence="4">AAA+ ATPase domain-containing protein</fullName>
    </recommendedName>
</protein>
<comment type="similarity">
    <text evidence="1">Belongs to the AAA ATPase family.</text>
</comment>
<dbReference type="SMART" id="SM00382">
    <property type="entry name" value="AAA"/>
    <property type="match status" value="1"/>
</dbReference>
<keyword evidence="6" id="KW-1185">Reference proteome</keyword>
<name>M7NMH7_PNEMU</name>
<dbReference type="EMBL" id="AFWA02000010">
    <property type="protein sequence ID" value="EMR08422.1"/>
    <property type="molecule type" value="Genomic_DNA"/>
</dbReference>
<dbReference type="CDD" id="cd19509">
    <property type="entry name" value="RecA-like_VPS4-like"/>
    <property type="match status" value="1"/>
</dbReference>
<evidence type="ECO:0000313" key="6">
    <source>
        <dbReference type="Proteomes" id="UP000011958"/>
    </source>
</evidence>
<feature type="domain" description="AAA+ ATPase" evidence="4">
    <location>
        <begin position="482"/>
        <end position="628"/>
    </location>
</feature>
<dbReference type="Pfam" id="PF17862">
    <property type="entry name" value="AAA_lid_3"/>
    <property type="match status" value="1"/>
</dbReference>
<dbReference type="GeneID" id="19896945"/>
<dbReference type="PROSITE" id="PS00674">
    <property type="entry name" value="AAA"/>
    <property type="match status" value="1"/>
</dbReference>
<dbReference type="Gene3D" id="3.40.50.300">
    <property type="entry name" value="P-loop containing nucleotide triphosphate hydrolases"/>
    <property type="match status" value="1"/>
</dbReference>
<dbReference type="InterPro" id="IPR027417">
    <property type="entry name" value="P-loop_NTPase"/>
</dbReference>
<dbReference type="GO" id="GO:0035840">
    <property type="term" value="C:old growing cell tip"/>
    <property type="evidence" value="ECO:0007669"/>
    <property type="project" value="EnsemblFungi"/>
</dbReference>
<dbReference type="AlphaFoldDB" id="M7NMH7"/>
<dbReference type="GO" id="GO:0005524">
    <property type="term" value="F:ATP binding"/>
    <property type="evidence" value="ECO:0007669"/>
    <property type="project" value="UniProtKB-KW"/>
</dbReference>
<evidence type="ECO:0000256" key="3">
    <source>
        <dbReference type="ARBA" id="ARBA00022840"/>
    </source>
</evidence>
<evidence type="ECO:0000256" key="1">
    <source>
        <dbReference type="ARBA" id="ARBA00006914"/>
    </source>
</evidence>
<dbReference type="InterPro" id="IPR003960">
    <property type="entry name" value="ATPase_AAA_CS"/>
</dbReference>
<dbReference type="Pfam" id="PF00004">
    <property type="entry name" value="AAA"/>
    <property type="match status" value="1"/>
</dbReference>
<dbReference type="InterPro" id="IPR041569">
    <property type="entry name" value="AAA_lid_3"/>
</dbReference>
<dbReference type="HOGENOM" id="CLU_378601_0_0_1"/>
<dbReference type="FunFam" id="3.40.50.300:FF:000093">
    <property type="entry name" value="Fidgetin-like 1"/>
    <property type="match status" value="1"/>
</dbReference>
<keyword evidence="3" id="KW-0067">ATP-binding</keyword>
<dbReference type="VEuPathDB" id="FungiDB:PNEG_03258"/>
<dbReference type="InterPro" id="IPR050304">
    <property type="entry name" value="MT-severing_AAA_ATPase"/>
</dbReference>
<accession>M7NMH7</accession>
<evidence type="ECO:0000313" key="5">
    <source>
        <dbReference type="EMBL" id="EMR08422.1"/>
    </source>
</evidence>
<dbReference type="InterPro" id="IPR003959">
    <property type="entry name" value="ATPase_AAA_core"/>
</dbReference>
<dbReference type="GO" id="GO:0036391">
    <property type="term" value="C:medial cortex septin ring"/>
    <property type="evidence" value="ECO:0007669"/>
    <property type="project" value="EnsemblFungi"/>
</dbReference>
<dbReference type="GO" id="GO:0035841">
    <property type="term" value="C:new growing cell tip"/>
    <property type="evidence" value="ECO:0007669"/>
    <property type="project" value="EnsemblFungi"/>
</dbReference>
<gene>
    <name evidence="5" type="ORF">PNEG_03258</name>
</gene>
<dbReference type="InterPro" id="IPR015415">
    <property type="entry name" value="Spast_Vps4_C"/>
</dbReference>
<evidence type="ECO:0000259" key="4">
    <source>
        <dbReference type="SMART" id="SM00382"/>
    </source>
</evidence>
<dbReference type="STRING" id="1069680.M7NMH7"/>
<sequence>MNHRENIKNEILNLKELYKQIYIDRITAIESEKRGNIYQAILSYQSILKVVEKNSHIFKKPPIWSYKKSEKQIIEVVKMYVSQAELKISILSVFTKMDPNLFLSVNNNNHINKNVSSDFYPSKSMNHVSKEINECYSFSERNQRLSNFQKEDDIFRQSLRISNPNRNLFLENIFKSKNPKKELSKDDFSHVRKASQLKQFPQTLRQTKSRSSLIHNDAGKAAFCAWNSGTNSAIRPQKKYETNTNFSQRFIDSTIQLCSSLFSTSCRSSLRESYASETFPVQNDLKLNDLFNSQYIDNDNITDELSNSIFKQSLSSKTLASIPPRPSCFKDSNLDAKGQSDIQRNISSIAIQKSLQENASLVSLSQNKHKERHINFDTVKNQKCQNEITFISNSLKNTSLELENTKKLDIDKKETREQRAINNLKGIIDENLLQIIVNDIVIKGDKVSWDDIAGLEDAKKTLKETVIYPLLRPDLFSGLREPATGVLLFGPPGTGKTMLAKAAATEAKSTFFSISASSLTSKFLGESEKLVRALFSLAKELSPSIIFVDEIDALLSSRREDGNEHEASRRLKTEFLIQWSSLAKAVISNDESEPISRVLVLAATNIPWAIDEAARRRFARRQYIPLPERDTRMQQILHLLKYQTHTLSDEDIKNLVDITEGYSGSDITALTKDAAMGPLRCLGEALLTAKQDLIRPINLDDFKASLRLIRPSVSQKGLIEFERFNREFGIQS</sequence>
<dbReference type="OrthoDB" id="10251136at2759"/>
<dbReference type="GO" id="GO:0016887">
    <property type="term" value="F:ATP hydrolysis activity"/>
    <property type="evidence" value="ECO:0007669"/>
    <property type="project" value="InterPro"/>
</dbReference>
<proteinExistence type="inferred from homology"/>
<keyword evidence="2" id="KW-0547">Nucleotide-binding</keyword>
<dbReference type="RefSeq" id="XP_007875325.1">
    <property type="nucleotide sequence ID" value="XM_007877134.1"/>
</dbReference>
<dbReference type="Proteomes" id="UP000011958">
    <property type="component" value="Unassembled WGS sequence"/>
</dbReference>
<dbReference type="FunFam" id="1.10.8.60:FF:000022">
    <property type="entry name" value="Fidgetin like 1"/>
    <property type="match status" value="1"/>
</dbReference>
<dbReference type="Pfam" id="PF09336">
    <property type="entry name" value="Vps4_C"/>
    <property type="match status" value="1"/>
</dbReference>
<dbReference type="PANTHER" id="PTHR23074">
    <property type="entry name" value="AAA DOMAIN-CONTAINING"/>
    <property type="match status" value="1"/>
</dbReference>
<dbReference type="eggNOG" id="KOG0740">
    <property type="taxonomic scope" value="Eukaryota"/>
</dbReference>
<dbReference type="SUPFAM" id="SSF52540">
    <property type="entry name" value="P-loop containing nucleoside triphosphate hydrolases"/>
    <property type="match status" value="1"/>
</dbReference>
<organism evidence="5 6">
    <name type="scientific">Pneumocystis murina (strain B123)</name>
    <name type="common">Mouse pneumocystis pneumonia agent</name>
    <name type="synonym">Pneumocystis carinii f. sp. muris</name>
    <dbReference type="NCBI Taxonomy" id="1069680"/>
    <lineage>
        <taxon>Eukaryota</taxon>
        <taxon>Fungi</taxon>
        <taxon>Dikarya</taxon>
        <taxon>Ascomycota</taxon>
        <taxon>Taphrinomycotina</taxon>
        <taxon>Pneumocystomycetes</taxon>
        <taxon>Pneumocystaceae</taxon>
        <taxon>Pneumocystis</taxon>
    </lineage>
</organism>
<reference evidence="6" key="1">
    <citation type="journal article" date="2016" name="Nat. Commun.">
        <title>Genome analysis of three Pneumocystis species reveals adaptation mechanisms to life exclusively in mammalian hosts.</title>
        <authorList>
            <person name="Ma L."/>
            <person name="Chen Z."/>
            <person name="Huang D.W."/>
            <person name="Kutty G."/>
            <person name="Ishihara M."/>
            <person name="Wang H."/>
            <person name="Abouelleil A."/>
            <person name="Bishop L."/>
            <person name="Davey E."/>
            <person name="Deng R."/>
            <person name="Deng X."/>
            <person name="Fan L."/>
            <person name="Fantoni G."/>
            <person name="Fitzgerald M."/>
            <person name="Gogineni E."/>
            <person name="Goldberg J.M."/>
            <person name="Handley G."/>
            <person name="Hu X."/>
            <person name="Huber C."/>
            <person name="Jiao X."/>
            <person name="Jones K."/>
            <person name="Levin J.Z."/>
            <person name="Liu Y."/>
            <person name="Macdonald P."/>
            <person name="Melnikov A."/>
            <person name="Raley C."/>
            <person name="Sassi M."/>
            <person name="Sherman B.T."/>
            <person name="Song X."/>
            <person name="Sykes S."/>
            <person name="Tran B."/>
            <person name="Walsh L."/>
            <person name="Xia Y."/>
            <person name="Yang J."/>
            <person name="Young S."/>
            <person name="Zeng Q."/>
            <person name="Zheng X."/>
            <person name="Stephens R."/>
            <person name="Nusbaum C."/>
            <person name="Birren B.W."/>
            <person name="Azadi P."/>
            <person name="Lempicki R.A."/>
            <person name="Cuomo C.A."/>
            <person name="Kovacs J.A."/>
        </authorList>
    </citation>
    <scope>NUCLEOTIDE SEQUENCE [LARGE SCALE GENOMIC DNA]</scope>
    <source>
        <strain evidence="6">B123</strain>
    </source>
</reference>
<dbReference type="InterPro" id="IPR003593">
    <property type="entry name" value="AAA+_ATPase"/>
</dbReference>
<comment type="caution">
    <text evidence="5">The sequence shown here is derived from an EMBL/GenBank/DDBJ whole genome shotgun (WGS) entry which is preliminary data.</text>
</comment>
<dbReference type="Gene3D" id="1.10.8.60">
    <property type="match status" value="1"/>
</dbReference>
<dbReference type="PANTHER" id="PTHR23074:SF17">
    <property type="entry name" value="FIDGETIN-LIKE PROTEIN 1"/>
    <property type="match status" value="1"/>
</dbReference>
<evidence type="ECO:0000256" key="2">
    <source>
        <dbReference type="ARBA" id="ARBA00022741"/>
    </source>
</evidence>